<dbReference type="SUPFAM" id="SSF52540">
    <property type="entry name" value="P-loop containing nucleoside triphosphate hydrolases"/>
    <property type="match status" value="1"/>
</dbReference>
<dbReference type="Gene3D" id="3.40.50.300">
    <property type="entry name" value="P-loop containing nucleotide triphosphate hydrolases"/>
    <property type="match status" value="1"/>
</dbReference>
<feature type="transmembrane region" description="Helical" evidence="5">
    <location>
        <begin position="35"/>
        <end position="55"/>
    </location>
</feature>
<dbReference type="OrthoDB" id="5083868at2"/>
<feature type="transmembrane region" description="Helical" evidence="5">
    <location>
        <begin position="61"/>
        <end position="79"/>
    </location>
</feature>
<keyword evidence="5" id="KW-0472">Membrane</keyword>
<feature type="domain" description="FtsK" evidence="6">
    <location>
        <begin position="291"/>
        <end position="481"/>
    </location>
</feature>
<evidence type="ECO:0000256" key="5">
    <source>
        <dbReference type="SAM" id="Phobius"/>
    </source>
</evidence>
<comment type="caution">
    <text evidence="7">The sequence shown here is derived from an EMBL/GenBank/DDBJ whole genome shotgun (WGS) entry which is preliminary data.</text>
</comment>
<dbReference type="InterPro" id="IPR027417">
    <property type="entry name" value="P-loop_NTPase"/>
</dbReference>
<evidence type="ECO:0000256" key="1">
    <source>
        <dbReference type="ARBA" id="ARBA00022741"/>
    </source>
</evidence>
<dbReference type="PROSITE" id="PS50901">
    <property type="entry name" value="FTSK"/>
    <property type="match status" value="1"/>
</dbReference>
<keyword evidence="1 3" id="KW-0547">Nucleotide-binding</keyword>
<evidence type="ECO:0000256" key="2">
    <source>
        <dbReference type="ARBA" id="ARBA00022840"/>
    </source>
</evidence>
<dbReference type="GO" id="GO:0005524">
    <property type="term" value="F:ATP binding"/>
    <property type="evidence" value="ECO:0007669"/>
    <property type="project" value="UniProtKB-UniRule"/>
</dbReference>
<dbReference type="InterPro" id="IPR050206">
    <property type="entry name" value="FtsK/SpoIIIE/SftA"/>
</dbReference>
<dbReference type="PANTHER" id="PTHR22683">
    <property type="entry name" value="SPORULATION PROTEIN RELATED"/>
    <property type="match status" value="1"/>
</dbReference>
<evidence type="ECO:0000259" key="6">
    <source>
        <dbReference type="PROSITE" id="PS50901"/>
    </source>
</evidence>
<keyword evidence="2 3" id="KW-0067">ATP-binding</keyword>
<dbReference type="PANTHER" id="PTHR22683:SF47">
    <property type="entry name" value="FTSK DOMAIN-CONTAINING PROTEIN YDCQ"/>
    <property type="match status" value="1"/>
</dbReference>
<evidence type="ECO:0000256" key="3">
    <source>
        <dbReference type="PROSITE-ProRule" id="PRU00289"/>
    </source>
</evidence>
<gene>
    <name evidence="7" type="ORF">BK826_08080</name>
</gene>
<feature type="transmembrane region" description="Helical" evidence="5">
    <location>
        <begin position="6"/>
        <end position="23"/>
    </location>
</feature>
<dbReference type="EMBL" id="MODZ01000009">
    <property type="protein sequence ID" value="OIJ35438.1"/>
    <property type="molecule type" value="Genomic_DNA"/>
</dbReference>
<dbReference type="Proteomes" id="UP000179540">
    <property type="component" value="Unassembled WGS sequence"/>
</dbReference>
<feature type="transmembrane region" description="Helical" evidence="5">
    <location>
        <begin position="110"/>
        <end position="129"/>
    </location>
</feature>
<accession>A0A1S2MYN7</accession>
<feature type="compositionally biased region" description="Basic and acidic residues" evidence="4">
    <location>
        <begin position="605"/>
        <end position="635"/>
    </location>
</feature>
<dbReference type="AlphaFoldDB" id="A0A1S2MYN7"/>
<evidence type="ECO:0000313" key="8">
    <source>
        <dbReference type="Proteomes" id="UP000179540"/>
    </source>
</evidence>
<feature type="binding site" evidence="3">
    <location>
        <begin position="309"/>
        <end position="316"/>
    </location>
    <ligand>
        <name>ATP</name>
        <dbReference type="ChEBI" id="CHEBI:30616"/>
    </ligand>
</feature>
<dbReference type="CDD" id="cd01127">
    <property type="entry name" value="TrwB_TraG_TraD_VirD4"/>
    <property type="match status" value="1"/>
</dbReference>
<dbReference type="GO" id="GO:0003677">
    <property type="term" value="F:DNA binding"/>
    <property type="evidence" value="ECO:0007669"/>
    <property type="project" value="InterPro"/>
</dbReference>
<reference evidence="7 8" key="1">
    <citation type="submission" date="2016-10" db="EMBL/GenBank/DDBJ databases">
        <title>Draft genome sequence of strain LCT isolated from the Shenzhou X spacecraft of China.</title>
        <authorList>
            <person name="Huang B."/>
        </authorList>
    </citation>
    <scope>NUCLEOTIDE SEQUENCE [LARGE SCALE GENOMIC DNA]</scope>
    <source>
        <strain evidence="7 8">LCT-H5</strain>
    </source>
</reference>
<organism evidence="7 8">
    <name type="scientific">Rothia kristinae</name>
    <dbReference type="NCBI Taxonomy" id="37923"/>
    <lineage>
        <taxon>Bacteria</taxon>
        <taxon>Bacillati</taxon>
        <taxon>Actinomycetota</taxon>
        <taxon>Actinomycetes</taxon>
        <taxon>Micrococcales</taxon>
        <taxon>Micrococcaceae</taxon>
        <taxon>Rothia</taxon>
    </lineage>
</organism>
<evidence type="ECO:0000256" key="4">
    <source>
        <dbReference type="SAM" id="MobiDB-lite"/>
    </source>
</evidence>
<feature type="region of interest" description="Disordered" evidence="4">
    <location>
        <begin position="553"/>
        <end position="646"/>
    </location>
</feature>
<dbReference type="RefSeq" id="WP_075515179.1">
    <property type="nucleotide sequence ID" value="NZ_MODZ01000009.1"/>
</dbReference>
<sequence>MITMPLAGPALAAVLMLGGWMVAQTRDEHGLPRRGLVFLGEALASLGLLLGILAVPLTLPPTTYAAVLALVLVVGLVLIRGAGRLAIGWTSAAEIVTSAVGLGWTRPRRAVWSLLALCAGLLLAVSLAARGEPLAGLLGVAVVLAPARWWLPWGAARERARTGVERALAGSLAGGTEWDSHEANLRGAPVRVAFDGEQRPRRVSAPLPPGWKAAAEDALRDEIRTRLDEWGRPWGVLVEHSRRRLVAERAAPLPERVSIPGTRSWGWIEAHAPSPLALYLGEGQDPASGEHRPIWWDPDSTDPHALVGGRTNSGKSVCLRLLVGQAIMRGWKVIICDPKGADFAWAGRLPGVLYFPGDEAVSGLAEACGEMDERRAWVGKHVWSGEPGSDEEPDLLGIKNHPYRPCLVILDEAAEAAGIGESDEQKQTKVNMSRLARLSRAAGIVCAFATQRPDVSFLPGETKANLGTRIMFLSDGDSTMTTMILDLALKTLGRLTAQVRGRGRVLIGGGDPVETQGAFVSVAEIKKRVGVLPPERLERVRFVAEPEWRKLLRGEPTAGATPSEDRGDEQAESEDKPSPERGKRPSKKRDGAKTVIEQNPDPEPGEDRTPNADKPHPTDEDKPHPTDEDKPHPTDEVDPLDFFGDD</sequence>
<dbReference type="InterPro" id="IPR002543">
    <property type="entry name" value="FtsK_dom"/>
</dbReference>
<evidence type="ECO:0000313" key="7">
    <source>
        <dbReference type="EMBL" id="OIJ35438.1"/>
    </source>
</evidence>
<proteinExistence type="predicted"/>
<feature type="compositionally biased region" description="Acidic residues" evidence="4">
    <location>
        <begin position="636"/>
        <end position="646"/>
    </location>
</feature>
<keyword evidence="5" id="KW-1133">Transmembrane helix</keyword>
<keyword evidence="5" id="KW-0812">Transmembrane</keyword>
<feature type="compositionally biased region" description="Basic and acidic residues" evidence="4">
    <location>
        <begin position="563"/>
        <end position="592"/>
    </location>
</feature>
<protein>
    <recommendedName>
        <fullName evidence="6">FtsK domain-containing protein</fullName>
    </recommendedName>
</protein>
<name>A0A1S2MYN7_9MICC</name>